<accession>A0A926Q2Q9</accession>
<protein>
    <submittedName>
        <fullName evidence="5">Helix-turn-helix transcriptional regulator</fullName>
    </submittedName>
</protein>
<evidence type="ECO:0000256" key="1">
    <source>
        <dbReference type="ARBA" id="ARBA00023015"/>
    </source>
</evidence>
<dbReference type="PANTHER" id="PTHR33204">
    <property type="entry name" value="TRANSCRIPTIONAL REGULATOR, MARR FAMILY"/>
    <property type="match status" value="1"/>
</dbReference>
<proteinExistence type="predicted"/>
<dbReference type="EMBL" id="JACVDC010000004">
    <property type="protein sequence ID" value="MBC9794935.1"/>
    <property type="molecule type" value="Genomic_DNA"/>
</dbReference>
<comment type="caution">
    <text evidence="5">The sequence shown here is derived from an EMBL/GenBank/DDBJ whole genome shotgun (WGS) entry which is preliminary data.</text>
</comment>
<dbReference type="RefSeq" id="WP_187964089.1">
    <property type="nucleotide sequence ID" value="NZ_JACVDC010000004.1"/>
</dbReference>
<evidence type="ECO:0000313" key="5">
    <source>
        <dbReference type="EMBL" id="MBC9794935.1"/>
    </source>
</evidence>
<evidence type="ECO:0000256" key="2">
    <source>
        <dbReference type="ARBA" id="ARBA00023125"/>
    </source>
</evidence>
<feature type="domain" description="HTH hxlR-type" evidence="4">
    <location>
        <begin position="9"/>
        <end position="111"/>
    </location>
</feature>
<sequence>MEKVSKETCKKRLKGIDDALYAIGGKWKLKIIIALIEGYTRFNEMQRTIGISAKMLSLELKELELNGFLTREVHPGPPVVVEYKVTEYSDSLQEVLQVLSNWGEKHREKIRQERSGK</sequence>
<dbReference type="SUPFAM" id="SSF46785">
    <property type="entry name" value="Winged helix' DNA-binding domain"/>
    <property type="match status" value="1"/>
</dbReference>
<dbReference type="Proteomes" id="UP000653730">
    <property type="component" value="Unassembled WGS sequence"/>
</dbReference>
<dbReference type="PANTHER" id="PTHR33204:SF29">
    <property type="entry name" value="TRANSCRIPTIONAL REGULATOR"/>
    <property type="match status" value="1"/>
</dbReference>
<dbReference type="InterPro" id="IPR036388">
    <property type="entry name" value="WH-like_DNA-bd_sf"/>
</dbReference>
<dbReference type="Pfam" id="PF01638">
    <property type="entry name" value="HxlR"/>
    <property type="match status" value="1"/>
</dbReference>
<evidence type="ECO:0000313" key="6">
    <source>
        <dbReference type="Proteomes" id="UP000653730"/>
    </source>
</evidence>
<evidence type="ECO:0000256" key="3">
    <source>
        <dbReference type="ARBA" id="ARBA00023163"/>
    </source>
</evidence>
<keyword evidence="6" id="KW-1185">Reference proteome</keyword>
<dbReference type="InterPro" id="IPR002577">
    <property type="entry name" value="HTH_HxlR"/>
</dbReference>
<keyword evidence="3" id="KW-0804">Transcription</keyword>
<dbReference type="GO" id="GO:0003677">
    <property type="term" value="F:DNA binding"/>
    <property type="evidence" value="ECO:0007669"/>
    <property type="project" value="UniProtKB-KW"/>
</dbReference>
<name>A0A926Q2Q9_9FLAO</name>
<keyword evidence="1" id="KW-0805">Transcription regulation</keyword>
<dbReference type="AlphaFoldDB" id="A0A926Q2Q9"/>
<evidence type="ECO:0000259" key="4">
    <source>
        <dbReference type="PROSITE" id="PS51118"/>
    </source>
</evidence>
<reference evidence="5 6" key="1">
    <citation type="submission" date="2020-09" db="EMBL/GenBank/DDBJ databases">
        <title>Sinomicrobium weinanense sp. nov., a halophilic bacteria isolated from saline-alkali soil.</title>
        <authorList>
            <person name="Wu P."/>
            <person name="Ren H."/>
            <person name="Mei Y."/>
            <person name="Liang Y."/>
            <person name="Chen Z."/>
        </authorList>
    </citation>
    <scope>NUCLEOTIDE SEQUENCE [LARGE SCALE GENOMIC DNA]</scope>
    <source>
        <strain evidence="5 6">FJxs</strain>
    </source>
</reference>
<dbReference type="Gene3D" id="1.10.10.10">
    <property type="entry name" value="Winged helix-like DNA-binding domain superfamily/Winged helix DNA-binding domain"/>
    <property type="match status" value="1"/>
</dbReference>
<dbReference type="InterPro" id="IPR036390">
    <property type="entry name" value="WH_DNA-bd_sf"/>
</dbReference>
<keyword evidence="2" id="KW-0238">DNA-binding</keyword>
<gene>
    <name evidence="5" type="ORF">IBL28_03065</name>
</gene>
<organism evidence="5 6">
    <name type="scientific">Sinomicrobium weinanense</name>
    <dbReference type="NCBI Taxonomy" id="2842200"/>
    <lineage>
        <taxon>Bacteria</taxon>
        <taxon>Pseudomonadati</taxon>
        <taxon>Bacteroidota</taxon>
        <taxon>Flavobacteriia</taxon>
        <taxon>Flavobacteriales</taxon>
        <taxon>Flavobacteriaceae</taxon>
        <taxon>Sinomicrobium</taxon>
    </lineage>
</organism>
<dbReference type="PROSITE" id="PS51118">
    <property type="entry name" value="HTH_HXLR"/>
    <property type="match status" value="1"/>
</dbReference>